<evidence type="ECO:0000259" key="1">
    <source>
        <dbReference type="Pfam" id="PF00085"/>
    </source>
</evidence>
<dbReference type="SUPFAM" id="SSF52833">
    <property type="entry name" value="Thioredoxin-like"/>
    <property type="match status" value="1"/>
</dbReference>
<sequence>MVYKELNTQEDFQSALGTQGKYVLIYAHEDGVPAIAEEYSEKNAAKCDSYQVDLTKNPYVKGMMDMNEWPSVIVFKDGQEVKRAVGAKPDDLQAIGALFQ</sequence>
<dbReference type="OMA" id="YVLIYAH"/>
<dbReference type="Gene3D" id="3.40.30.10">
    <property type="entry name" value="Glutaredoxin"/>
    <property type="match status" value="1"/>
</dbReference>
<keyword evidence="3" id="KW-1185">Reference proteome</keyword>
<dbReference type="InterPro" id="IPR036249">
    <property type="entry name" value="Thioredoxin-like_sf"/>
</dbReference>
<dbReference type="Pfam" id="PF00085">
    <property type="entry name" value="Thioredoxin"/>
    <property type="match status" value="1"/>
</dbReference>
<reference evidence="2 3" key="2">
    <citation type="journal article" date="2012" name="PLoS Pathog.">
        <title>Diverse lifestyles and strategies of plant pathogenesis encoded in the genomes of eighteen Dothideomycetes fungi.</title>
        <authorList>
            <person name="Ohm R.A."/>
            <person name="Feau N."/>
            <person name="Henrissat B."/>
            <person name="Schoch C.L."/>
            <person name="Horwitz B.A."/>
            <person name="Barry K.W."/>
            <person name="Condon B.J."/>
            <person name="Copeland A.C."/>
            <person name="Dhillon B."/>
            <person name="Glaser F."/>
            <person name="Hesse C.N."/>
            <person name="Kosti I."/>
            <person name="LaButti K."/>
            <person name="Lindquist E.A."/>
            <person name="Lucas S."/>
            <person name="Salamov A.A."/>
            <person name="Bradshaw R.E."/>
            <person name="Ciuffetti L."/>
            <person name="Hamelin R.C."/>
            <person name="Kema G.H.J."/>
            <person name="Lawrence C."/>
            <person name="Scott J.A."/>
            <person name="Spatafora J.W."/>
            <person name="Turgeon B.G."/>
            <person name="de Wit P.J.G.M."/>
            <person name="Zhong S."/>
            <person name="Goodwin S.B."/>
            <person name="Grigoriev I.V."/>
        </authorList>
    </citation>
    <scope>NUCLEOTIDE SEQUENCE [LARGE SCALE GENOMIC DNA]</scope>
    <source>
        <strain evidence="3">NZE10 / CBS 128990</strain>
    </source>
</reference>
<proteinExistence type="predicted"/>
<gene>
    <name evidence="2" type="ORF">DOTSEDRAFT_67414</name>
</gene>
<feature type="domain" description="Thioredoxin" evidence="1">
    <location>
        <begin position="35"/>
        <end position="93"/>
    </location>
</feature>
<dbReference type="EMBL" id="KB446535">
    <property type="protein sequence ID" value="EME48319.1"/>
    <property type="molecule type" value="Genomic_DNA"/>
</dbReference>
<dbReference type="AlphaFoldDB" id="N1Q1F9"/>
<evidence type="ECO:0000313" key="2">
    <source>
        <dbReference type="EMBL" id="EME48319.1"/>
    </source>
</evidence>
<name>N1Q1F9_DOTSN</name>
<reference evidence="3" key="1">
    <citation type="journal article" date="2012" name="PLoS Genet.">
        <title>The genomes of the fungal plant pathogens Cladosporium fulvum and Dothistroma septosporum reveal adaptation to different hosts and lifestyles but also signatures of common ancestry.</title>
        <authorList>
            <person name="de Wit P.J.G.M."/>
            <person name="van der Burgt A."/>
            <person name="Oekmen B."/>
            <person name="Stergiopoulos I."/>
            <person name="Abd-Elsalam K.A."/>
            <person name="Aerts A.L."/>
            <person name="Bahkali A.H."/>
            <person name="Beenen H.G."/>
            <person name="Chettri P."/>
            <person name="Cox M.P."/>
            <person name="Datema E."/>
            <person name="de Vries R.P."/>
            <person name="Dhillon B."/>
            <person name="Ganley A.R."/>
            <person name="Griffiths S.A."/>
            <person name="Guo Y."/>
            <person name="Hamelin R.C."/>
            <person name="Henrissat B."/>
            <person name="Kabir M.S."/>
            <person name="Jashni M.K."/>
            <person name="Kema G."/>
            <person name="Klaubauf S."/>
            <person name="Lapidus A."/>
            <person name="Levasseur A."/>
            <person name="Lindquist E."/>
            <person name="Mehrabi R."/>
            <person name="Ohm R.A."/>
            <person name="Owen T.J."/>
            <person name="Salamov A."/>
            <person name="Schwelm A."/>
            <person name="Schijlen E."/>
            <person name="Sun H."/>
            <person name="van den Burg H.A."/>
            <person name="van Ham R.C.H.J."/>
            <person name="Zhang S."/>
            <person name="Goodwin S.B."/>
            <person name="Grigoriev I.V."/>
            <person name="Collemare J."/>
            <person name="Bradshaw R.E."/>
        </authorList>
    </citation>
    <scope>NUCLEOTIDE SEQUENCE [LARGE SCALE GENOMIC DNA]</scope>
    <source>
        <strain evidence="3">NZE10 / CBS 128990</strain>
    </source>
</reference>
<dbReference type="InterPro" id="IPR013766">
    <property type="entry name" value="Thioredoxin_domain"/>
</dbReference>
<organism evidence="2 3">
    <name type="scientific">Dothistroma septosporum (strain NZE10 / CBS 128990)</name>
    <name type="common">Red band needle blight fungus</name>
    <name type="synonym">Mycosphaerella pini</name>
    <dbReference type="NCBI Taxonomy" id="675120"/>
    <lineage>
        <taxon>Eukaryota</taxon>
        <taxon>Fungi</taxon>
        <taxon>Dikarya</taxon>
        <taxon>Ascomycota</taxon>
        <taxon>Pezizomycotina</taxon>
        <taxon>Dothideomycetes</taxon>
        <taxon>Dothideomycetidae</taxon>
        <taxon>Mycosphaerellales</taxon>
        <taxon>Mycosphaerellaceae</taxon>
        <taxon>Dothistroma</taxon>
    </lineage>
</organism>
<dbReference type="STRING" id="675120.N1Q1F9"/>
<evidence type="ECO:0000313" key="3">
    <source>
        <dbReference type="Proteomes" id="UP000016933"/>
    </source>
</evidence>
<dbReference type="eggNOG" id="ENOG502RAVZ">
    <property type="taxonomic scope" value="Eukaryota"/>
</dbReference>
<dbReference type="HOGENOM" id="CLU_179449_0_0_1"/>
<dbReference type="CDD" id="cd02947">
    <property type="entry name" value="TRX_family"/>
    <property type="match status" value="1"/>
</dbReference>
<dbReference type="OrthoDB" id="2121326at2759"/>
<dbReference type="Proteomes" id="UP000016933">
    <property type="component" value="Unassembled WGS sequence"/>
</dbReference>
<protein>
    <recommendedName>
        <fullName evidence="1">Thioredoxin domain-containing protein</fullName>
    </recommendedName>
</protein>
<accession>N1Q1F9</accession>